<keyword evidence="12" id="KW-1185">Reference proteome</keyword>
<dbReference type="InterPro" id="IPR024169">
    <property type="entry name" value="SP_NH2Trfase/AEP_transaminase"/>
</dbReference>
<organism evidence="11 12">
    <name type="scientific">Roseovarius aestuarii</name>
    <dbReference type="NCBI Taxonomy" id="475083"/>
    <lineage>
        <taxon>Bacteria</taxon>
        <taxon>Pseudomonadati</taxon>
        <taxon>Pseudomonadota</taxon>
        <taxon>Alphaproteobacteria</taxon>
        <taxon>Rhodobacterales</taxon>
        <taxon>Roseobacteraceae</taxon>
        <taxon>Roseovarius</taxon>
    </lineage>
</organism>
<dbReference type="Proteomes" id="UP000193224">
    <property type="component" value="Unassembled WGS sequence"/>
</dbReference>
<keyword evidence="3" id="KW-0032">Aminotransferase</keyword>
<evidence type="ECO:0000256" key="6">
    <source>
        <dbReference type="PIRSR" id="PIRSR000524-1"/>
    </source>
</evidence>
<evidence type="ECO:0000256" key="2">
    <source>
        <dbReference type="ARBA" id="ARBA00009236"/>
    </source>
</evidence>
<evidence type="ECO:0000256" key="1">
    <source>
        <dbReference type="ARBA" id="ARBA00001933"/>
    </source>
</evidence>
<feature type="domain" description="Aminotransferase class V" evidence="10">
    <location>
        <begin position="35"/>
        <end position="330"/>
    </location>
</feature>
<sequence length="396" mass="42270">MSFQNPVFIPGPTNMPEELRKAVYMPTIDHRSPVFGDILHPALAGVKEILKSTSAEVFVFPSTGTGGWETALTNTLSLGDTVLAARNGMFSHRWIDMCQRHGLDVQIVETAWGQGILADRYEEILTADTSHKIKVVLATHNETATGVKSDIAAVRLALDAAGHPALLFVDGVSSIASMDFRMDEWGVDIAVTGSQKGFMLPAGLAIVGVSPKAMAAVETAQLPRTFFDIRDMANGYANNAYPYTPAVGLLNGLKLATEMLLAEGLENVFARHHRIAEGVRVATRAWGLELCAQNPETYSETVSAIRTPDGFNATDIVTHADRKYGVAFGVGLGEVAGKVFRIGHLGQLTDVLALSGIATAEMVMADLGLEIRLGSGVAAAQDYYRNNNGTSLQAAA</sequence>
<dbReference type="InterPro" id="IPR015422">
    <property type="entry name" value="PyrdxlP-dep_Trfase_small"/>
</dbReference>
<gene>
    <name evidence="11" type="ORF">ROA7745_00156</name>
</gene>
<feature type="modified residue" description="N6-(pyridoxal phosphate)lysine" evidence="7">
    <location>
        <position position="196"/>
    </location>
</feature>
<dbReference type="GO" id="GO:0004760">
    <property type="term" value="F:L-serine-pyruvate transaminase activity"/>
    <property type="evidence" value="ECO:0007669"/>
    <property type="project" value="TreeGrafter"/>
</dbReference>
<dbReference type="PIRSF" id="PIRSF000524">
    <property type="entry name" value="SPT"/>
    <property type="match status" value="1"/>
</dbReference>
<proteinExistence type="inferred from homology"/>
<dbReference type="PROSITE" id="PS00595">
    <property type="entry name" value="AA_TRANSFER_CLASS_5"/>
    <property type="match status" value="1"/>
</dbReference>
<comment type="similarity">
    <text evidence="2 8">Belongs to the class-V pyridoxal-phosphate-dependent aminotransferase family.</text>
</comment>
<dbReference type="Pfam" id="PF00266">
    <property type="entry name" value="Aminotran_5"/>
    <property type="match status" value="1"/>
</dbReference>
<dbReference type="NCBIfam" id="NF045640">
    <property type="entry name" value="AspGlyoxATaseBhcA"/>
    <property type="match status" value="1"/>
</dbReference>
<dbReference type="PANTHER" id="PTHR21152:SF24">
    <property type="entry name" value="ALANINE--GLYOXYLATE AMINOTRANSFERASE 1"/>
    <property type="match status" value="1"/>
</dbReference>
<dbReference type="PANTHER" id="PTHR21152">
    <property type="entry name" value="AMINOTRANSFERASE CLASS V"/>
    <property type="match status" value="1"/>
</dbReference>
<dbReference type="GO" id="GO:0008453">
    <property type="term" value="F:alanine-glyoxylate transaminase activity"/>
    <property type="evidence" value="ECO:0007669"/>
    <property type="project" value="TreeGrafter"/>
</dbReference>
<evidence type="ECO:0000256" key="3">
    <source>
        <dbReference type="ARBA" id="ARBA00022576"/>
    </source>
</evidence>
<dbReference type="SUPFAM" id="SSF53383">
    <property type="entry name" value="PLP-dependent transferases"/>
    <property type="match status" value="1"/>
</dbReference>
<evidence type="ECO:0000256" key="4">
    <source>
        <dbReference type="ARBA" id="ARBA00022679"/>
    </source>
</evidence>
<keyword evidence="11" id="KW-0560">Oxidoreductase</keyword>
<keyword evidence="5 7" id="KW-0663">Pyridoxal phosphate</keyword>
<dbReference type="InterPro" id="IPR054863">
    <property type="entry name" value="AspGlyoxATase"/>
</dbReference>
<dbReference type="RefSeq" id="WP_085798327.1">
    <property type="nucleotide sequence ID" value="NZ_FWXB01000001.1"/>
</dbReference>
<dbReference type="OrthoDB" id="389074at2"/>
<protein>
    <submittedName>
        <fullName evidence="11">Soluble hydrogenase 42 kDa subunit</fullName>
        <ecNumber evidence="11">1.12.-.-</ecNumber>
    </submittedName>
</protein>
<evidence type="ECO:0000313" key="11">
    <source>
        <dbReference type="EMBL" id="SMC10350.1"/>
    </source>
</evidence>
<dbReference type="EMBL" id="FWXB01000001">
    <property type="protein sequence ID" value="SMC10350.1"/>
    <property type="molecule type" value="Genomic_DNA"/>
</dbReference>
<dbReference type="GO" id="GO:0016491">
    <property type="term" value="F:oxidoreductase activity"/>
    <property type="evidence" value="ECO:0007669"/>
    <property type="project" value="UniProtKB-KW"/>
</dbReference>
<evidence type="ECO:0000256" key="9">
    <source>
        <dbReference type="RuleBase" id="RU004504"/>
    </source>
</evidence>
<accession>A0A1X7BLB8</accession>
<dbReference type="GO" id="GO:0019265">
    <property type="term" value="P:glycine biosynthetic process, by transamination of glyoxylate"/>
    <property type="evidence" value="ECO:0007669"/>
    <property type="project" value="TreeGrafter"/>
</dbReference>
<dbReference type="InterPro" id="IPR015421">
    <property type="entry name" value="PyrdxlP-dep_Trfase_major"/>
</dbReference>
<dbReference type="InterPro" id="IPR015424">
    <property type="entry name" value="PyrdxlP-dep_Trfase"/>
</dbReference>
<dbReference type="FunFam" id="3.40.640.10:FF:000054">
    <property type="entry name" value="Serine--glyoxylate aminotransferase"/>
    <property type="match status" value="1"/>
</dbReference>
<dbReference type="Gene3D" id="3.90.1150.10">
    <property type="entry name" value="Aspartate Aminotransferase, domain 1"/>
    <property type="match status" value="1"/>
</dbReference>
<comment type="cofactor">
    <cofactor evidence="1 7 9">
        <name>pyridoxal 5'-phosphate</name>
        <dbReference type="ChEBI" id="CHEBI:597326"/>
    </cofactor>
</comment>
<name>A0A1X7BLB8_9RHOB</name>
<evidence type="ECO:0000313" key="12">
    <source>
        <dbReference type="Proteomes" id="UP000193224"/>
    </source>
</evidence>
<feature type="binding site" evidence="6">
    <location>
        <position position="341"/>
    </location>
    <ligand>
        <name>substrate</name>
    </ligand>
</feature>
<dbReference type="InterPro" id="IPR000192">
    <property type="entry name" value="Aminotrans_V_dom"/>
</dbReference>
<dbReference type="FunFam" id="3.90.1150.10:FF:000031">
    <property type="entry name" value="Serine--glyoxylate aminotransferase"/>
    <property type="match status" value="1"/>
</dbReference>
<evidence type="ECO:0000259" key="10">
    <source>
        <dbReference type="Pfam" id="PF00266"/>
    </source>
</evidence>
<evidence type="ECO:0000256" key="7">
    <source>
        <dbReference type="PIRSR" id="PIRSR000524-50"/>
    </source>
</evidence>
<dbReference type="Gene3D" id="3.40.640.10">
    <property type="entry name" value="Type I PLP-dependent aspartate aminotransferase-like (Major domain)"/>
    <property type="match status" value="1"/>
</dbReference>
<evidence type="ECO:0000256" key="5">
    <source>
        <dbReference type="ARBA" id="ARBA00022898"/>
    </source>
</evidence>
<dbReference type="InterPro" id="IPR020578">
    <property type="entry name" value="Aminotrans_V_PyrdxlP_BS"/>
</dbReference>
<evidence type="ECO:0000256" key="8">
    <source>
        <dbReference type="RuleBase" id="RU004075"/>
    </source>
</evidence>
<keyword evidence="4" id="KW-0808">Transferase</keyword>
<dbReference type="AlphaFoldDB" id="A0A1X7BLB8"/>
<dbReference type="EC" id="1.12.-.-" evidence="11"/>
<reference evidence="11 12" key="1">
    <citation type="submission" date="2017-03" db="EMBL/GenBank/DDBJ databases">
        <authorList>
            <person name="Afonso C.L."/>
            <person name="Miller P.J."/>
            <person name="Scott M.A."/>
            <person name="Spackman E."/>
            <person name="Goraichik I."/>
            <person name="Dimitrov K.M."/>
            <person name="Suarez D.L."/>
            <person name="Swayne D.E."/>
        </authorList>
    </citation>
    <scope>NUCLEOTIDE SEQUENCE [LARGE SCALE GENOMIC DNA]</scope>
    <source>
        <strain evidence="11 12">CECT 7745</strain>
    </source>
</reference>